<evidence type="ECO:0000313" key="2">
    <source>
        <dbReference type="EMBL" id="NMO14574.1"/>
    </source>
</evidence>
<dbReference type="EMBL" id="JABBJJ010000021">
    <property type="protein sequence ID" value="NMO14574.1"/>
    <property type="molecule type" value="Genomic_DNA"/>
</dbReference>
<comment type="caution">
    <text evidence="2">The sequence shown here is derived from an EMBL/GenBank/DDBJ whole genome shotgun (WGS) entry which is preliminary data.</text>
</comment>
<gene>
    <name evidence="2" type="ORF">HG543_06830</name>
</gene>
<dbReference type="RefSeq" id="WP_169343870.1">
    <property type="nucleotide sequence ID" value="NZ_JABBJJ010000021.1"/>
</dbReference>
<name>A0A848L7G1_9BACT</name>
<dbReference type="Pfam" id="PF16313">
    <property type="entry name" value="DUF4953"/>
    <property type="match status" value="1"/>
</dbReference>
<proteinExistence type="predicted"/>
<evidence type="ECO:0000313" key="3">
    <source>
        <dbReference type="Proteomes" id="UP000518300"/>
    </source>
</evidence>
<sequence>MSAASLVLALSTGCSNPTNTPAPDAPEAGASVELEDAFVAVPRVVSAEQKQQVEQKLRGVVENSGTSFYLAIRRSELSQKWFMAAYLKQQHPGGAVNRAARSLGTRVVSFKEQNGKLFVLDVDDRKVMSDVFDPDVVVEAYPIVTDHGPFNRSHGADRYVLIDPTAGLNRFGVMGDKLGERGVRFEVELSFAQRFRRLADGVAFEQVFTGHADVPLERPIELPGDNVFQSSGTLALALRRYAESPGYTPTPLPPREHYFRGPARLIPNTLLTEQVAAKWAIHPGMRPIRWHITSSLLTVQNDPRYQGYDLVGAVKRGIEGWNQAFGFTALEAVMAEDSSGFADDEKNTLIFDTDEAVPFAFANWRTNPNTGEIRGASIYVPALWVWWADQQFGDDPSARVAAPTRAPSTRMSWAGMKGDTLCELELPVPPEAELAEDAPGLTKKQKVEAYLTNVVLHEIGHTLGLRHNFMGSRVYDGSPGSPRSTTVMEYFDDVDAVHVDTLGPYDVAAVRYLYGLSTQLPTHAFCTDEDANVDPYCNLSDRFDDPLTKYYLPRFHTQLNGWLRGTRPISQLLRTFDYNVKFPLQFVRAGDAATRASAYVMTMAPLRPPLQIPANAPPTYAAQADEVAWRTLARLYLDPAASRGTFTANPPNSPELLPLVVADVRGILLNVDGVRSFTARRTMVDILKVHQTLASYATLREAQDMLTAQLPSLSGDERLQTEDLLARIDAAVSPYFR</sequence>
<dbReference type="Proteomes" id="UP000518300">
    <property type="component" value="Unassembled WGS sequence"/>
</dbReference>
<dbReference type="InterPro" id="IPR032534">
    <property type="entry name" value="EcxA_zinc-bd"/>
</dbReference>
<reference evidence="2 3" key="1">
    <citation type="submission" date="2020-04" db="EMBL/GenBank/DDBJ databases">
        <title>Draft genome of Pyxidicoccus fallax type strain.</title>
        <authorList>
            <person name="Whitworth D.E."/>
        </authorList>
    </citation>
    <scope>NUCLEOTIDE SEQUENCE [LARGE SCALE GENOMIC DNA]</scope>
    <source>
        <strain evidence="2 3">DSM 14698</strain>
    </source>
</reference>
<dbReference type="GO" id="GO:0008237">
    <property type="term" value="F:metallopeptidase activity"/>
    <property type="evidence" value="ECO:0007669"/>
    <property type="project" value="InterPro"/>
</dbReference>
<dbReference type="InterPro" id="IPR024079">
    <property type="entry name" value="MetalloPept_cat_dom_sf"/>
</dbReference>
<accession>A0A848L7G1</accession>
<evidence type="ECO:0000259" key="1">
    <source>
        <dbReference type="Pfam" id="PF16313"/>
    </source>
</evidence>
<dbReference type="AlphaFoldDB" id="A0A848L7G1"/>
<organism evidence="2 3">
    <name type="scientific">Pyxidicoccus fallax</name>
    <dbReference type="NCBI Taxonomy" id="394095"/>
    <lineage>
        <taxon>Bacteria</taxon>
        <taxon>Pseudomonadati</taxon>
        <taxon>Myxococcota</taxon>
        <taxon>Myxococcia</taxon>
        <taxon>Myxococcales</taxon>
        <taxon>Cystobacterineae</taxon>
        <taxon>Myxococcaceae</taxon>
        <taxon>Pyxidicoccus</taxon>
    </lineage>
</organism>
<dbReference type="PANTHER" id="PTHR38478:SF1">
    <property type="entry name" value="ZINC DEPENDENT METALLOPROTEASE DOMAIN LIPOPROTEIN"/>
    <property type="match status" value="1"/>
</dbReference>
<keyword evidence="3" id="KW-1185">Reference proteome</keyword>
<dbReference type="Gene3D" id="3.40.390.10">
    <property type="entry name" value="Collagenase (Catalytic Domain)"/>
    <property type="match status" value="1"/>
</dbReference>
<feature type="domain" description="EcxA zinc-binding" evidence="1">
    <location>
        <begin position="444"/>
        <end position="517"/>
    </location>
</feature>
<dbReference type="SUPFAM" id="SSF55486">
    <property type="entry name" value="Metalloproteases ('zincins'), catalytic domain"/>
    <property type="match status" value="1"/>
</dbReference>
<protein>
    <recommendedName>
        <fullName evidence="1">EcxA zinc-binding domain-containing protein</fullName>
    </recommendedName>
</protein>
<dbReference type="PANTHER" id="PTHR38478">
    <property type="entry name" value="PEPTIDASE M1A AND M12B"/>
    <property type="match status" value="1"/>
</dbReference>